<dbReference type="SUPFAM" id="SSF54637">
    <property type="entry name" value="Thioesterase/thiol ester dehydrase-isomerase"/>
    <property type="match status" value="1"/>
</dbReference>
<dbReference type="PIRSF" id="PIRSF030962">
    <property type="entry name" value="Dehydrase_ECs4332_prd"/>
    <property type="match status" value="1"/>
</dbReference>
<comment type="caution">
    <text evidence="2">The sequence shown here is derived from an EMBL/GenBank/DDBJ whole genome shotgun (WGS) entry which is preliminary data.</text>
</comment>
<sequence length="114" mass="13074">MMLPQESARQITDGASTTLYFKLQPELFWFKGHFPEQALLPGVTQIHWVMHYGAELFNLPPIFSALDVVKFQRPLFPSEEITLTLNWDEAKSKLSFQYRCGDILASSGRISLCH</sequence>
<name>A0ABQ5LLF4_9GAMM</name>
<evidence type="ECO:0000259" key="1">
    <source>
        <dbReference type="Pfam" id="PF22818"/>
    </source>
</evidence>
<reference evidence="2" key="1">
    <citation type="submission" date="2022-06" db="EMBL/GenBank/DDBJ databases">
        <title>Draft genome sequences of Pragia fontium str. JCM24417.</title>
        <authorList>
            <person name="Wakabayashi Y."/>
            <person name="Kojima K."/>
        </authorList>
    </citation>
    <scope>NUCLEOTIDE SEQUENCE</scope>
    <source>
        <strain evidence="2">JCM 24417</strain>
    </source>
</reference>
<proteinExistence type="predicted"/>
<dbReference type="InterPro" id="IPR016962">
    <property type="entry name" value="Dehydrase_ECs4332_prd"/>
</dbReference>
<dbReference type="RefSeq" id="WP_114987386.1">
    <property type="nucleotide sequence ID" value="NZ_BRLJ01000006.1"/>
</dbReference>
<dbReference type="InterPro" id="IPR054545">
    <property type="entry name" value="ApeI-like"/>
</dbReference>
<dbReference type="Proteomes" id="UP001059610">
    <property type="component" value="Unassembled WGS sequence"/>
</dbReference>
<protein>
    <submittedName>
        <fullName evidence="2">Dehydratase</fullName>
    </submittedName>
</protein>
<dbReference type="InterPro" id="IPR029069">
    <property type="entry name" value="HotDog_dom_sf"/>
</dbReference>
<feature type="domain" description="ApeI dehydratase-like" evidence="1">
    <location>
        <begin position="13"/>
        <end position="108"/>
    </location>
</feature>
<dbReference type="Pfam" id="PF22818">
    <property type="entry name" value="ApeI-like"/>
    <property type="match status" value="1"/>
</dbReference>
<evidence type="ECO:0000313" key="3">
    <source>
        <dbReference type="Proteomes" id="UP001059610"/>
    </source>
</evidence>
<dbReference type="Gene3D" id="3.10.129.10">
    <property type="entry name" value="Hotdog Thioesterase"/>
    <property type="match status" value="1"/>
</dbReference>
<gene>
    <name evidence="2" type="ORF">SOASR032_23160</name>
</gene>
<dbReference type="EMBL" id="BRLJ01000006">
    <property type="protein sequence ID" value="GKX63747.1"/>
    <property type="molecule type" value="Genomic_DNA"/>
</dbReference>
<keyword evidence="3" id="KW-1185">Reference proteome</keyword>
<accession>A0ABQ5LLF4</accession>
<organism evidence="2 3">
    <name type="scientific">Pragia fontium</name>
    <dbReference type="NCBI Taxonomy" id="82985"/>
    <lineage>
        <taxon>Bacteria</taxon>
        <taxon>Pseudomonadati</taxon>
        <taxon>Pseudomonadota</taxon>
        <taxon>Gammaproteobacteria</taxon>
        <taxon>Enterobacterales</taxon>
        <taxon>Budviciaceae</taxon>
        <taxon>Pragia</taxon>
    </lineage>
</organism>
<evidence type="ECO:0000313" key="2">
    <source>
        <dbReference type="EMBL" id="GKX63747.1"/>
    </source>
</evidence>